<evidence type="ECO:0008006" key="8">
    <source>
        <dbReference type="Google" id="ProtNLM"/>
    </source>
</evidence>
<dbReference type="Pfam" id="PF01614">
    <property type="entry name" value="IclR_C"/>
    <property type="match status" value="1"/>
</dbReference>
<dbReference type="Gene3D" id="1.10.10.10">
    <property type="entry name" value="Winged helix-like DNA-binding domain superfamily/Winged helix DNA-binding domain"/>
    <property type="match status" value="1"/>
</dbReference>
<dbReference type="GO" id="GO:0003677">
    <property type="term" value="F:DNA binding"/>
    <property type="evidence" value="ECO:0007669"/>
    <property type="project" value="UniProtKB-KW"/>
</dbReference>
<dbReference type="Pfam" id="PF09339">
    <property type="entry name" value="HTH_IclR"/>
    <property type="match status" value="1"/>
</dbReference>
<evidence type="ECO:0000259" key="5">
    <source>
        <dbReference type="PROSITE" id="PS51078"/>
    </source>
</evidence>
<dbReference type="SMART" id="SM00346">
    <property type="entry name" value="HTH_ICLR"/>
    <property type="match status" value="1"/>
</dbReference>
<evidence type="ECO:0000259" key="4">
    <source>
        <dbReference type="PROSITE" id="PS51077"/>
    </source>
</evidence>
<proteinExistence type="predicted"/>
<dbReference type="SUPFAM" id="SSF55781">
    <property type="entry name" value="GAF domain-like"/>
    <property type="match status" value="1"/>
</dbReference>
<dbReference type="EMBL" id="QFCQ01000003">
    <property type="protein sequence ID" value="RDW14737.1"/>
    <property type="molecule type" value="Genomic_DNA"/>
</dbReference>
<dbReference type="PROSITE" id="PS51078">
    <property type="entry name" value="ICLR_ED"/>
    <property type="match status" value="1"/>
</dbReference>
<feature type="domain" description="HTH iclR-type" evidence="4">
    <location>
        <begin position="10"/>
        <end position="72"/>
    </location>
</feature>
<dbReference type="RefSeq" id="WP_115754261.1">
    <property type="nucleotide sequence ID" value="NZ_QFCQ01000003.1"/>
</dbReference>
<protein>
    <recommendedName>
        <fullName evidence="8">Transcriptional regulator, IclR family</fullName>
    </recommendedName>
</protein>
<dbReference type="PANTHER" id="PTHR30136">
    <property type="entry name" value="HELIX-TURN-HELIX TRANSCRIPTIONAL REGULATOR, ICLR FAMILY"/>
    <property type="match status" value="1"/>
</dbReference>
<evidence type="ECO:0000313" key="6">
    <source>
        <dbReference type="EMBL" id="RDW14737.1"/>
    </source>
</evidence>
<evidence type="ECO:0000256" key="3">
    <source>
        <dbReference type="ARBA" id="ARBA00023163"/>
    </source>
</evidence>
<gene>
    <name evidence="6" type="ORF">DIE28_00965</name>
</gene>
<accession>A0A3D8PGX9</accession>
<dbReference type="InterPro" id="IPR050707">
    <property type="entry name" value="HTH_MetabolicPath_Reg"/>
</dbReference>
<dbReference type="InterPro" id="IPR029016">
    <property type="entry name" value="GAF-like_dom_sf"/>
</dbReference>
<dbReference type="Proteomes" id="UP000256679">
    <property type="component" value="Unassembled WGS sequence"/>
</dbReference>
<keyword evidence="1" id="KW-0805">Transcription regulation</keyword>
<feature type="domain" description="IclR-ED" evidence="5">
    <location>
        <begin position="73"/>
        <end position="257"/>
    </location>
</feature>
<dbReference type="InterPro" id="IPR036388">
    <property type="entry name" value="WH-like_DNA-bd_sf"/>
</dbReference>
<evidence type="ECO:0000256" key="1">
    <source>
        <dbReference type="ARBA" id="ARBA00023015"/>
    </source>
</evidence>
<dbReference type="AlphaFoldDB" id="A0A3D8PGX9"/>
<comment type="caution">
    <text evidence="6">The sequence shown here is derived from an EMBL/GenBank/DDBJ whole genome shotgun (WGS) entry which is preliminary data.</text>
</comment>
<name>A0A3D8PGX9_9RHOB</name>
<sequence>MNDASPVRGTALLTKALDIVELISDSDNRLKFKDISERTGHSKSTLYRILSALTARGMIDLDRRDQSYVLGPKFTRMAGSINSSSDLIAVAAGPLKAIADLHGENVNLALLSGTAHITISRWQGRLAQPFDSPLGERKPLHATSLGKALTAFIPAPERQRLLSQLRLKAYTARTLTETAALDADLELTRTRGFAVDDNEIIEGVTCVAVPVFDPSGGIILAAISITAPSHRMAEARRLELASALQAATRHITAQLAPPRKPAAETVVTGRARVGVADIRGFSPRACGWSDALGGLVWHDGPAGSLVLQSGTDQRALAQFGRLDAACIMAGGDLAIAADDRLWRLDAATGEVVPWLEAMPPVSALAALSDGFLLLGQGRLARFDPVSGDTATLAEGLLDAPGFDFDGTAIHAVAENGMQVLALDLDGGSRALDLPVQGQLSGVLSDGQGGFWLAHRLNWSLCHVDAAGRVCHVPTPVPGAQGLARGRHPQELHAGSERMSLSQSILEVAPMAGALLHVELTGEA</sequence>
<keyword evidence="3" id="KW-0804">Transcription</keyword>
<dbReference type="SUPFAM" id="SSF63829">
    <property type="entry name" value="Calcium-dependent phosphotriesterase"/>
    <property type="match status" value="1"/>
</dbReference>
<dbReference type="PANTHER" id="PTHR30136:SF35">
    <property type="entry name" value="HTH-TYPE TRANSCRIPTIONAL REGULATOR RV1719"/>
    <property type="match status" value="1"/>
</dbReference>
<dbReference type="Gene3D" id="3.30.450.40">
    <property type="match status" value="1"/>
</dbReference>
<dbReference type="InterPro" id="IPR036390">
    <property type="entry name" value="WH_DNA-bd_sf"/>
</dbReference>
<organism evidence="6 7">
    <name type="scientific">Paracoccus thiocyanatus</name>
    <dbReference type="NCBI Taxonomy" id="34006"/>
    <lineage>
        <taxon>Bacteria</taxon>
        <taxon>Pseudomonadati</taxon>
        <taxon>Pseudomonadota</taxon>
        <taxon>Alphaproteobacteria</taxon>
        <taxon>Rhodobacterales</taxon>
        <taxon>Paracoccaceae</taxon>
        <taxon>Paracoccus</taxon>
    </lineage>
</organism>
<dbReference type="SUPFAM" id="SSF46785">
    <property type="entry name" value="Winged helix' DNA-binding domain"/>
    <property type="match status" value="1"/>
</dbReference>
<dbReference type="InterPro" id="IPR005471">
    <property type="entry name" value="Tscrpt_reg_IclR_N"/>
</dbReference>
<dbReference type="GO" id="GO:0003700">
    <property type="term" value="F:DNA-binding transcription factor activity"/>
    <property type="evidence" value="ECO:0007669"/>
    <property type="project" value="TreeGrafter"/>
</dbReference>
<evidence type="ECO:0000256" key="2">
    <source>
        <dbReference type="ARBA" id="ARBA00023125"/>
    </source>
</evidence>
<dbReference type="PROSITE" id="PS51077">
    <property type="entry name" value="HTH_ICLR"/>
    <property type="match status" value="1"/>
</dbReference>
<reference evidence="6 7" key="1">
    <citation type="submission" date="2018-05" db="EMBL/GenBank/DDBJ databases">
        <title>Whole genome sequencing of Paracoccus thiocyanatus SST.</title>
        <authorList>
            <person name="Ghosh W."/>
            <person name="Rameez M.J."/>
            <person name="Roy C."/>
        </authorList>
    </citation>
    <scope>NUCLEOTIDE SEQUENCE [LARGE SCALE GENOMIC DNA]</scope>
    <source>
        <strain evidence="6 7">SST</strain>
    </source>
</reference>
<dbReference type="InterPro" id="IPR014757">
    <property type="entry name" value="Tscrpt_reg_IclR_C"/>
</dbReference>
<keyword evidence="2" id="KW-0238">DNA-binding</keyword>
<keyword evidence="7" id="KW-1185">Reference proteome</keyword>
<dbReference type="GO" id="GO:0045892">
    <property type="term" value="P:negative regulation of DNA-templated transcription"/>
    <property type="evidence" value="ECO:0007669"/>
    <property type="project" value="TreeGrafter"/>
</dbReference>
<evidence type="ECO:0000313" key="7">
    <source>
        <dbReference type="Proteomes" id="UP000256679"/>
    </source>
</evidence>